<dbReference type="EMBL" id="HBUF01621758">
    <property type="protein sequence ID" value="CAG6781198.1"/>
    <property type="molecule type" value="Transcribed_RNA"/>
</dbReference>
<sequence>MNLKLLSFVWCTVVISLLPISRLRSFHWLNNLALVPIQFDPRPNTFIILFAFVSAIFFKLLKLPSFHWLLNSWIPLKGLLLGAPPPVVVFELGAGELMGTTFLSLLNEKMSSSLSSSGAQ</sequence>
<dbReference type="AlphaFoldDB" id="A0A8D9F9D3"/>
<proteinExistence type="predicted"/>
<feature type="transmembrane region" description="Helical" evidence="1">
    <location>
        <begin position="46"/>
        <end position="70"/>
    </location>
</feature>
<name>A0A8D9F9D3_9HEMI</name>
<evidence type="ECO:0000313" key="2">
    <source>
        <dbReference type="EMBL" id="CAG6781199.1"/>
    </source>
</evidence>
<dbReference type="EMBL" id="HBUF01621759">
    <property type="protein sequence ID" value="CAG6781199.1"/>
    <property type="molecule type" value="Transcribed_RNA"/>
</dbReference>
<organism evidence="2">
    <name type="scientific">Cacopsylla melanoneura</name>
    <dbReference type="NCBI Taxonomy" id="428564"/>
    <lineage>
        <taxon>Eukaryota</taxon>
        <taxon>Metazoa</taxon>
        <taxon>Ecdysozoa</taxon>
        <taxon>Arthropoda</taxon>
        <taxon>Hexapoda</taxon>
        <taxon>Insecta</taxon>
        <taxon>Pterygota</taxon>
        <taxon>Neoptera</taxon>
        <taxon>Paraneoptera</taxon>
        <taxon>Hemiptera</taxon>
        <taxon>Sternorrhyncha</taxon>
        <taxon>Psylloidea</taxon>
        <taxon>Psyllidae</taxon>
        <taxon>Psyllinae</taxon>
        <taxon>Cacopsylla</taxon>
    </lineage>
</organism>
<dbReference type="EMBL" id="HBUF01621757">
    <property type="protein sequence ID" value="CAG6781197.1"/>
    <property type="molecule type" value="Transcribed_RNA"/>
</dbReference>
<keyword evidence="1" id="KW-0472">Membrane</keyword>
<protein>
    <submittedName>
        <fullName evidence="2">Uncharacterized protein</fullName>
    </submittedName>
</protein>
<keyword evidence="1" id="KW-0812">Transmembrane</keyword>
<evidence type="ECO:0000256" key="1">
    <source>
        <dbReference type="SAM" id="Phobius"/>
    </source>
</evidence>
<accession>A0A8D9F9D3</accession>
<keyword evidence="1" id="KW-1133">Transmembrane helix</keyword>
<reference evidence="2" key="1">
    <citation type="submission" date="2021-05" db="EMBL/GenBank/DDBJ databases">
        <authorList>
            <person name="Alioto T."/>
            <person name="Alioto T."/>
            <person name="Gomez Garrido J."/>
        </authorList>
    </citation>
    <scope>NUCLEOTIDE SEQUENCE</scope>
</reference>